<dbReference type="AlphaFoldDB" id="A0A7W8QFV5"/>
<comment type="caution">
    <text evidence="3">The sequence shown here is derived from an EMBL/GenBank/DDBJ whole genome shotgun (WGS) entry which is preliminary data.</text>
</comment>
<gene>
    <name evidence="3" type="ORF">HDG40_007273</name>
</gene>
<accession>A0A7W8QFV5</accession>
<protein>
    <submittedName>
        <fullName evidence="3">Nicotinamidase-related amidase</fullName>
    </submittedName>
</protein>
<dbReference type="InterPro" id="IPR050272">
    <property type="entry name" value="Isochorismatase-like_hydrls"/>
</dbReference>
<name>A0A7W8QFV5_PARAM</name>
<reference evidence="3 4" key="1">
    <citation type="submission" date="2020-08" db="EMBL/GenBank/DDBJ databases">
        <title>Genomic Encyclopedia of Type Strains, Phase IV (KMG-V): Genome sequencing to study the core and pangenomes of soil and plant-associated prokaryotes.</title>
        <authorList>
            <person name="Whitman W."/>
        </authorList>
    </citation>
    <scope>NUCLEOTIDE SEQUENCE [LARGE SCALE GENOMIC DNA]</scope>
    <source>
        <strain evidence="3 4">JPY158</strain>
    </source>
</reference>
<dbReference type="InterPro" id="IPR036380">
    <property type="entry name" value="Isochorismatase-like_sf"/>
</dbReference>
<dbReference type="InterPro" id="IPR000868">
    <property type="entry name" value="Isochorismatase-like_dom"/>
</dbReference>
<evidence type="ECO:0000313" key="4">
    <source>
        <dbReference type="Proteomes" id="UP000592780"/>
    </source>
</evidence>
<organism evidence="3 4">
    <name type="scientific">Paraburkholderia atlantica</name>
    <dbReference type="NCBI Taxonomy" id="2654982"/>
    <lineage>
        <taxon>Bacteria</taxon>
        <taxon>Pseudomonadati</taxon>
        <taxon>Pseudomonadota</taxon>
        <taxon>Betaproteobacteria</taxon>
        <taxon>Burkholderiales</taxon>
        <taxon>Burkholderiaceae</taxon>
        <taxon>Paraburkholderia</taxon>
    </lineage>
</organism>
<keyword evidence="1" id="KW-0378">Hydrolase</keyword>
<keyword evidence="4" id="KW-1185">Reference proteome</keyword>
<dbReference type="SUPFAM" id="SSF52499">
    <property type="entry name" value="Isochorismatase-like hydrolases"/>
    <property type="match status" value="1"/>
</dbReference>
<dbReference type="GO" id="GO:0016787">
    <property type="term" value="F:hydrolase activity"/>
    <property type="evidence" value="ECO:0007669"/>
    <property type="project" value="UniProtKB-KW"/>
</dbReference>
<dbReference type="Gene3D" id="3.40.50.850">
    <property type="entry name" value="Isochorismatase-like"/>
    <property type="match status" value="1"/>
</dbReference>
<dbReference type="PANTHER" id="PTHR43540">
    <property type="entry name" value="PEROXYUREIDOACRYLATE/UREIDOACRYLATE AMIDOHYDROLASE-RELATED"/>
    <property type="match status" value="1"/>
</dbReference>
<feature type="domain" description="Isochorismatase-like" evidence="2">
    <location>
        <begin position="54"/>
        <end position="230"/>
    </location>
</feature>
<dbReference type="EMBL" id="JACHDD010000018">
    <property type="protein sequence ID" value="MBB5429078.1"/>
    <property type="molecule type" value="Genomic_DNA"/>
</dbReference>
<evidence type="ECO:0000259" key="2">
    <source>
        <dbReference type="Pfam" id="PF00857"/>
    </source>
</evidence>
<sequence length="263" mass="29448">MTNQRSGFGRKQSWIEGSRMSNAKEANAAKLRQYAEQGNSALPETGFRLDRARAALVVVDPQIVFLSPSGATWPFFGESITENEIVANLEMLFKASKSAKILVAVSPHHHPPREHAGKFNEPLEEVTHDIRLFDRRQASMLDCFDGSRADYLDQYKPYILDGRTIIAPPHNAYGPETNYLAIQLRKHGVSQVILAGMASNICFESHLRELIAQGFEVVIVRDAITGPRVPEENGYLAALINYRFLAHALWTTKQTVRQLTESS</sequence>
<evidence type="ECO:0000256" key="1">
    <source>
        <dbReference type="ARBA" id="ARBA00022801"/>
    </source>
</evidence>
<dbReference type="Proteomes" id="UP000592780">
    <property type="component" value="Unassembled WGS sequence"/>
</dbReference>
<proteinExistence type="predicted"/>
<dbReference type="PANTHER" id="PTHR43540:SF6">
    <property type="entry name" value="ISOCHORISMATASE-LIKE DOMAIN-CONTAINING PROTEIN"/>
    <property type="match status" value="1"/>
</dbReference>
<dbReference type="Pfam" id="PF00857">
    <property type="entry name" value="Isochorismatase"/>
    <property type="match status" value="1"/>
</dbReference>
<evidence type="ECO:0000313" key="3">
    <source>
        <dbReference type="EMBL" id="MBB5429078.1"/>
    </source>
</evidence>